<dbReference type="NCBIfam" id="TIGR00547">
    <property type="entry name" value="lolA"/>
    <property type="match status" value="1"/>
</dbReference>
<keyword evidence="8 10" id="KW-0653">Protein transport</keyword>
<dbReference type="EMBL" id="FSQX01000001">
    <property type="protein sequence ID" value="SIN61824.1"/>
    <property type="molecule type" value="Genomic_DNA"/>
</dbReference>
<evidence type="ECO:0000256" key="6">
    <source>
        <dbReference type="ARBA" id="ARBA00022729"/>
    </source>
</evidence>
<comment type="similarity">
    <text evidence="2 10">Belongs to the LolA family.</text>
</comment>
<dbReference type="Pfam" id="PF03548">
    <property type="entry name" value="LolA"/>
    <property type="match status" value="1"/>
</dbReference>
<dbReference type="CDD" id="cd16325">
    <property type="entry name" value="LolA"/>
    <property type="match status" value="1"/>
</dbReference>
<evidence type="ECO:0000313" key="14">
    <source>
        <dbReference type="Proteomes" id="UP000185024"/>
    </source>
</evidence>
<dbReference type="GeneID" id="97275557"/>
<evidence type="ECO:0000313" key="15">
    <source>
        <dbReference type="Proteomes" id="UP000501053"/>
    </source>
</evidence>
<accession>A0A0D7V3G7</accession>
<evidence type="ECO:0000313" key="13">
    <source>
        <dbReference type="EMBL" id="SIN61824.1"/>
    </source>
</evidence>
<evidence type="ECO:0000256" key="10">
    <source>
        <dbReference type="HAMAP-Rule" id="MF_00240"/>
    </source>
</evidence>
<keyword evidence="6 10" id="KW-0732">Signal</keyword>
<dbReference type="EMBL" id="AP022821">
    <property type="protein sequence ID" value="BCA91264.1"/>
    <property type="molecule type" value="Genomic_DNA"/>
</dbReference>
<evidence type="ECO:0000256" key="9">
    <source>
        <dbReference type="ARBA" id="ARBA00023186"/>
    </source>
</evidence>
<dbReference type="Proteomes" id="UP000503197">
    <property type="component" value="Chromosome"/>
</dbReference>
<gene>
    <name evidence="10 11" type="primary">lolA</name>
    <name evidence="12" type="ORF">HMEPL2_36610</name>
    <name evidence="11" type="ORF">HMSLTHF_10390</name>
    <name evidence="13" type="ORF">SAMN05878438_0686</name>
</gene>
<name>A0A0D7V3G7_9GAMM</name>
<keyword evidence="9 10" id="KW-0143">Chaperone</keyword>
<keyword evidence="11" id="KW-0449">Lipoprotein</keyword>
<keyword evidence="5 10" id="KW-0813">Transport</keyword>
<dbReference type="InterPro" id="IPR018323">
    <property type="entry name" value="OM_lipoprot_carrier_LolA_Pbac"/>
</dbReference>
<proteinExistence type="inferred from homology"/>
<dbReference type="EMBL" id="AP022869">
    <property type="protein sequence ID" value="BCB73310.1"/>
    <property type="molecule type" value="Genomic_DNA"/>
</dbReference>
<dbReference type="GO" id="GO:0044874">
    <property type="term" value="P:lipoprotein localization to outer membrane"/>
    <property type="evidence" value="ECO:0007669"/>
    <property type="project" value="UniProtKB-UniRule"/>
</dbReference>
<dbReference type="InterPro" id="IPR004564">
    <property type="entry name" value="OM_lipoprot_carrier_LolA-like"/>
</dbReference>
<sequence length="218" mass="24424" precursor="true">MREPSNRRSPALVLAASALGLTFAAPMTAWANEAAERLTERLDPLENYHATFEQQILDGGGERLQSARGEMWLSRPGMLRWEVEAPYSQTVVSDGEDVYLYDPDLEQVTVQAMDDRVTHTPALLLSGSADELTASYDVFYEQQDGDDVFTLIPTLADTLFEELSMVFEGQILTELWMMDSTGQRTAITFSDITRNGSIDRGLFDFQIPEGTDVIREEL</sequence>
<organism evidence="11 16">
    <name type="scientific">Vreelandella aquamarina</name>
    <dbReference type="NCBI Taxonomy" id="77097"/>
    <lineage>
        <taxon>Bacteria</taxon>
        <taxon>Pseudomonadati</taxon>
        <taxon>Pseudomonadota</taxon>
        <taxon>Gammaproteobacteria</taxon>
        <taxon>Oceanospirillales</taxon>
        <taxon>Halomonadaceae</taxon>
        <taxon>Vreelandella</taxon>
    </lineage>
</organism>
<evidence type="ECO:0000256" key="8">
    <source>
        <dbReference type="ARBA" id="ARBA00022927"/>
    </source>
</evidence>
<dbReference type="SUPFAM" id="SSF89392">
    <property type="entry name" value="Prokaryotic lipoproteins and lipoprotein localization factors"/>
    <property type="match status" value="1"/>
</dbReference>
<keyword evidence="15" id="KW-1185">Reference proteome</keyword>
<dbReference type="PATRIC" id="fig|29570.3.peg.2543"/>
<feature type="chain" id="PRO_5015204630" description="Outer-membrane lipoprotein carrier protein" evidence="10">
    <location>
        <begin position="32"/>
        <end position="218"/>
    </location>
</feature>
<dbReference type="GO" id="GO:0030288">
    <property type="term" value="C:outer membrane-bounded periplasmic space"/>
    <property type="evidence" value="ECO:0007669"/>
    <property type="project" value="TreeGrafter"/>
</dbReference>
<evidence type="ECO:0000256" key="2">
    <source>
        <dbReference type="ARBA" id="ARBA00007615"/>
    </source>
</evidence>
<keyword evidence="7 10" id="KW-0574">Periplasm</keyword>
<dbReference type="PANTHER" id="PTHR35869">
    <property type="entry name" value="OUTER-MEMBRANE LIPOPROTEIN CARRIER PROTEIN"/>
    <property type="match status" value="1"/>
</dbReference>
<evidence type="ECO:0000256" key="5">
    <source>
        <dbReference type="ARBA" id="ARBA00022448"/>
    </source>
</evidence>
<dbReference type="RefSeq" id="WP_044627795.1">
    <property type="nucleotide sequence ID" value="NZ_AP022821.1"/>
</dbReference>
<feature type="signal peptide" evidence="10">
    <location>
        <begin position="1"/>
        <end position="31"/>
    </location>
</feature>
<dbReference type="Proteomes" id="UP000185024">
    <property type="component" value="Unassembled WGS sequence"/>
</dbReference>
<dbReference type="PANTHER" id="PTHR35869:SF1">
    <property type="entry name" value="OUTER-MEMBRANE LIPOPROTEIN CARRIER PROTEIN"/>
    <property type="match status" value="1"/>
</dbReference>
<dbReference type="AlphaFoldDB" id="A0A0D7V3G7"/>
<dbReference type="InterPro" id="IPR029046">
    <property type="entry name" value="LolA/LolB/LppX"/>
</dbReference>
<comment type="subunit">
    <text evidence="3 10">Monomer.</text>
</comment>
<evidence type="ECO:0000256" key="4">
    <source>
        <dbReference type="ARBA" id="ARBA00014035"/>
    </source>
</evidence>
<evidence type="ECO:0000313" key="11">
    <source>
        <dbReference type="EMBL" id="BCA91264.1"/>
    </source>
</evidence>
<protein>
    <recommendedName>
        <fullName evidence="4 10">Outer-membrane lipoprotein carrier protein</fullName>
    </recommendedName>
</protein>
<dbReference type="OrthoDB" id="9787361at2"/>
<comment type="function">
    <text evidence="10">Participates in the translocation of lipoproteins from the inner membrane to the outer membrane. Only forms a complex with a lipoprotein if the residue after the N-terminal Cys is not an aspartate (The Asp acts as a targeting signal to indicate that the lipoprotein should stay in the inner membrane).</text>
</comment>
<reference evidence="12 15" key="3">
    <citation type="submission" date="2020-03" db="EMBL/GenBank/DDBJ databases">
        <title>Complete Genome Sequence of Halomonas meridiana strain Eplume2, isolated from hydrothermal-plume in the north east Pacific Ocean.</title>
        <authorList>
            <person name="Kurihara Y."/>
            <person name="Kawai S."/>
            <person name="Sakai A."/>
            <person name="Galipon J."/>
            <person name="Arakawa K."/>
        </authorList>
    </citation>
    <scope>NUCLEOTIDE SEQUENCE [LARGE SCALE GENOMIC DNA]</scope>
    <source>
        <strain evidence="12 15">Eplume2</strain>
    </source>
</reference>
<dbReference type="HAMAP" id="MF_00240">
    <property type="entry name" value="LolA"/>
    <property type="match status" value="1"/>
</dbReference>
<comment type="subcellular location">
    <subcellularLocation>
        <location evidence="1 10">Periplasm</location>
    </subcellularLocation>
</comment>
<reference evidence="11 16" key="2">
    <citation type="submission" date="2020-02" db="EMBL/GenBank/DDBJ databases">
        <title>Complete Genome Sequence of Halomonas meridiana strain BAA-801, Isolated from Deep Sea Thermal Vent.</title>
        <authorList>
            <person name="Takahashi Y."/>
            <person name="Takahashi H."/>
            <person name="Galipon J."/>
            <person name="Arakawa K."/>
        </authorList>
    </citation>
    <scope>NUCLEOTIDE SEQUENCE [LARGE SCALE GENOMIC DNA]</scope>
    <source>
        <strain evidence="11 16">Slthf1</strain>
    </source>
</reference>
<evidence type="ECO:0000313" key="12">
    <source>
        <dbReference type="EMBL" id="BCB73310.1"/>
    </source>
</evidence>
<dbReference type="GO" id="GO:0042953">
    <property type="term" value="P:lipoprotein transport"/>
    <property type="evidence" value="ECO:0007669"/>
    <property type="project" value="InterPro"/>
</dbReference>
<evidence type="ECO:0000256" key="1">
    <source>
        <dbReference type="ARBA" id="ARBA00004418"/>
    </source>
</evidence>
<evidence type="ECO:0000313" key="16">
    <source>
        <dbReference type="Proteomes" id="UP000503197"/>
    </source>
</evidence>
<reference evidence="13 14" key="1">
    <citation type="submission" date="2016-11" db="EMBL/GenBank/DDBJ databases">
        <authorList>
            <person name="Jaros S."/>
            <person name="Januszkiewicz K."/>
            <person name="Wedrychowicz H."/>
        </authorList>
    </citation>
    <scope>NUCLEOTIDE SEQUENCE [LARGE SCALE GENOMIC DNA]</scope>
    <source>
        <strain evidence="13 14">ACAM 239</strain>
    </source>
</reference>
<dbReference type="Proteomes" id="UP000501053">
    <property type="component" value="Chromosome"/>
</dbReference>
<evidence type="ECO:0000256" key="3">
    <source>
        <dbReference type="ARBA" id="ARBA00011245"/>
    </source>
</evidence>
<evidence type="ECO:0000256" key="7">
    <source>
        <dbReference type="ARBA" id="ARBA00022764"/>
    </source>
</evidence>
<dbReference type="Gene3D" id="2.50.20.10">
    <property type="entry name" value="Lipoprotein localisation LolA/LolB/LppX"/>
    <property type="match status" value="1"/>
</dbReference>